<sequence>DVKSNISIFTKNAKVSGDKINITTICDKIQYKNFKRGWWKVINNKLILYTKFVTKHDDSKVYKFDSEIDWSKNTSWVRLGDGTLKYRNIALKPVDFEKGGNKQIKNFLNLYYSRNSDKKINGCFKYVIVEQPGIKDMAPKMRLINEFDPNIYEINVMHYFKKKSTFLSVCLGMEVEDMEMYIKQKIDKYYNPQTLSNYVNEVQMKIDIPDLFIHDL</sequence>
<organism evidence="1 2">
    <name type="scientific">Dentiscutata heterogama</name>
    <dbReference type="NCBI Taxonomy" id="1316150"/>
    <lineage>
        <taxon>Eukaryota</taxon>
        <taxon>Fungi</taxon>
        <taxon>Fungi incertae sedis</taxon>
        <taxon>Mucoromycota</taxon>
        <taxon>Glomeromycotina</taxon>
        <taxon>Glomeromycetes</taxon>
        <taxon>Diversisporales</taxon>
        <taxon>Gigasporaceae</taxon>
        <taxon>Dentiscutata</taxon>
    </lineage>
</organism>
<gene>
    <name evidence="1" type="ORF">DHETER_LOCUS12524</name>
</gene>
<name>A0ACA9PNV0_9GLOM</name>
<evidence type="ECO:0000313" key="1">
    <source>
        <dbReference type="EMBL" id="CAG8715627.1"/>
    </source>
</evidence>
<proteinExistence type="predicted"/>
<feature type="non-terminal residue" evidence="1">
    <location>
        <position position="1"/>
    </location>
</feature>
<evidence type="ECO:0000313" key="2">
    <source>
        <dbReference type="Proteomes" id="UP000789702"/>
    </source>
</evidence>
<dbReference type="Proteomes" id="UP000789702">
    <property type="component" value="Unassembled WGS sequence"/>
</dbReference>
<accession>A0ACA9PNV0</accession>
<dbReference type="EMBL" id="CAJVPU010030972">
    <property type="protein sequence ID" value="CAG8715627.1"/>
    <property type="molecule type" value="Genomic_DNA"/>
</dbReference>
<reference evidence="1" key="1">
    <citation type="submission" date="2021-06" db="EMBL/GenBank/DDBJ databases">
        <authorList>
            <person name="Kallberg Y."/>
            <person name="Tangrot J."/>
            <person name="Rosling A."/>
        </authorList>
    </citation>
    <scope>NUCLEOTIDE SEQUENCE</scope>
    <source>
        <strain evidence="1">IL203A</strain>
    </source>
</reference>
<protein>
    <submittedName>
        <fullName evidence="1">5282_t:CDS:1</fullName>
    </submittedName>
</protein>
<comment type="caution">
    <text evidence="1">The sequence shown here is derived from an EMBL/GenBank/DDBJ whole genome shotgun (WGS) entry which is preliminary data.</text>
</comment>
<keyword evidence="2" id="KW-1185">Reference proteome</keyword>